<dbReference type="InterPro" id="IPR026444">
    <property type="entry name" value="Secre_tail"/>
</dbReference>
<dbReference type="InterPro" id="IPR003305">
    <property type="entry name" value="CenC_carb-bd"/>
</dbReference>
<gene>
    <name evidence="6" type="ORF">ACFO5T_01795</name>
</gene>
<keyword evidence="1 3" id="KW-0732">Signal</keyword>
<dbReference type="EMBL" id="JBHSHB010000007">
    <property type="protein sequence ID" value="MFC4689152.1"/>
    <property type="molecule type" value="Genomic_DNA"/>
</dbReference>
<feature type="signal peptide" evidence="3">
    <location>
        <begin position="1"/>
        <end position="19"/>
    </location>
</feature>
<comment type="caution">
    <text evidence="6">The sequence shown here is derived from an EMBL/GenBank/DDBJ whole genome shotgun (WGS) entry which is preliminary data.</text>
</comment>
<evidence type="ECO:0000256" key="2">
    <source>
        <dbReference type="ARBA" id="ARBA00022801"/>
    </source>
</evidence>
<evidence type="ECO:0000313" key="6">
    <source>
        <dbReference type="EMBL" id="MFC4689152.1"/>
    </source>
</evidence>
<feature type="domain" description="CBM-cenC" evidence="4">
    <location>
        <begin position="20"/>
        <end position="141"/>
    </location>
</feature>
<protein>
    <submittedName>
        <fullName evidence="6">T9SS type A sorting domain-containing protein</fullName>
    </submittedName>
</protein>
<dbReference type="InterPro" id="IPR008979">
    <property type="entry name" value="Galactose-bd-like_sf"/>
</dbReference>
<evidence type="ECO:0000256" key="1">
    <source>
        <dbReference type="ARBA" id="ARBA00022729"/>
    </source>
</evidence>
<proteinExistence type="predicted"/>
<dbReference type="Gene3D" id="2.60.120.260">
    <property type="entry name" value="Galactose-binding domain-like"/>
    <property type="match status" value="1"/>
</dbReference>
<accession>A0ABV9L6Z5</accession>
<sequence length="424" mass="45609">MKKITLLLFIFCSAFAMQAQNLLNNGDFEEGMVEWTGNAFNVQEDGGNSFNFANVETAGNAFDVNLSQILSITEGETYVLTFDASTGAGETRTIIAGIGLNEAPFTAAVETVTLTETLTTFELTLTAGGIGIPNSRVLFDMGAETGVVVIDNVSLVVGEAEEPAAPTVAAPTPPERDAENVFSLFSDAYTTQENTVFGAFGVGTQDIETIQVEGNDTQKITMNQPSSEFLLVDWGAPLDLSSLTFFHMDYWIDTDNSAGLIANPKWSNHVGDAGETSSFQLTNPVTTFGEWVSLDVPLSDFTDGDATQQRDALRQFVLTLAGANTGNRTIYIDNLYLHNETLSTDELTETGLSAFPNPTTNEWVLTTNAPTKEIVVYDVLGKKVMSLESGNTTTRIDASGLTTGIYIANVVTEQGIQSIKLIKQ</sequence>
<dbReference type="SUPFAM" id="SSF49785">
    <property type="entry name" value="Galactose-binding domain-like"/>
    <property type="match status" value="1"/>
</dbReference>
<dbReference type="Proteomes" id="UP001595878">
    <property type="component" value="Unassembled WGS sequence"/>
</dbReference>
<reference evidence="7" key="1">
    <citation type="journal article" date="2019" name="Int. J. Syst. Evol. Microbiol.">
        <title>The Global Catalogue of Microorganisms (GCM) 10K type strain sequencing project: providing services to taxonomists for standard genome sequencing and annotation.</title>
        <authorList>
            <consortium name="The Broad Institute Genomics Platform"/>
            <consortium name="The Broad Institute Genome Sequencing Center for Infectious Disease"/>
            <person name="Wu L."/>
            <person name="Ma J."/>
        </authorList>
    </citation>
    <scope>NUCLEOTIDE SEQUENCE [LARGE SCALE GENOMIC DNA]</scope>
    <source>
        <strain evidence="7">CGMCC 4.7427</strain>
    </source>
</reference>
<feature type="chain" id="PRO_5046595745" evidence="3">
    <location>
        <begin position="20"/>
        <end position="424"/>
    </location>
</feature>
<evidence type="ECO:0000259" key="4">
    <source>
        <dbReference type="Pfam" id="PF02018"/>
    </source>
</evidence>
<evidence type="ECO:0000256" key="3">
    <source>
        <dbReference type="SAM" id="SignalP"/>
    </source>
</evidence>
<organism evidence="6 7">
    <name type="scientific">Dokdonia genika</name>
    <dbReference type="NCBI Taxonomy" id="308113"/>
    <lineage>
        <taxon>Bacteria</taxon>
        <taxon>Pseudomonadati</taxon>
        <taxon>Bacteroidota</taxon>
        <taxon>Flavobacteriia</taxon>
        <taxon>Flavobacteriales</taxon>
        <taxon>Flavobacteriaceae</taxon>
        <taxon>Dokdonia</taxon>
    </lineage>
</organism>
<dbReference type="RefSeq" id="WP_380031552.1">
    <property type="nucleotide sequence ID" value="NZ_JBHSHB010000007.1"/>
</dbReference>
<keyword evidence="7" id="KW-1185">Reference proteome</keyword>
<name>A0ABV9L6Z5_9FLAO</name>
<keyword evidence="2" id="KW-0378">Hydrolase</keyword>
<dbReference type="NCBIfam" id="TIGR04183">
    <property type="entry name" value="Por_Secre_tail"/>
    <property type="match status" value="1"/>
</dbReference>
<dbReference type="Pfam" id="PF02018">
    <property type="entry name" value="CBM_4_9"/>
    <property type="match status" value="1"/>
</dbReference>
<evidence type="ECO:0000259" key="5">
    <source>
        <dbReference type="Pfam" id="PF18962"/>
    </source>
</evidence>
<dbReference type="Pfam" id="PF18962">
    <property type="entry name" value="Por_Secre_tail"/>
    <property type="match status" value="1"/>
</dbReference>
<feature type="domain" description="Secretion system C-terminal sorting" evidence="5">
    <location>
        <begin position="355"/>
        <end position="421"/>
    </location>
</feature>
<evidence type="ECO:0000313" key="7">
    <source>
        <dbReference type="Proteomes" id="UP001595878"/>
    </source>
</evidence>
<dbReference type="Gene3D" id="2.60.120.430">
    <property type="entry name" value="Galactose-binding lectin"/>
    <property type="match status" value="1"/>
</dbReference>